<feature type="chain" id="PRO_5043896853" description="Peptidase C-terminal archaeal/bacterial domain-containing protein" evidence="1">
    <location>
        <begin position="28"/>
        <end position="150"/>
    </location>
</feature>
<evidence type="ECO:0000313" key="2">
    <source>
        <dbReference type="EMBL" id="XCM38083.1"/>
    </source>
</evidence>
<feature type="signal peptide" evidence="1">
    <location>
        <begin position="1"/>
        <end position="27"/>
    </location>
</feature>
<gene>
    <name evidence="2" type="ORF">ABWT76_000908</name>
</gene>
<reference evidence="2" key="1">
    <citation type="submission" date="2024-07" db="EMBL/GenBank/DDBJ databases">
        <authorList>
            <person name="Kim Y.J."/>
            <person name="Jeong J.Y."/>
        </authorList>
    </citation>
    <scope>NUCLEOTIDE SEQUENCE</scope>
    <source>
        <strain evidence="2">GIHE-MW2</strain>
    </source>
</reference>
<dbReference type="RefSeq" id="WP_054469897.1">
    <property type="nucleotide sequence ID" value="NZ_CP159837.1"/>
</dbReference>
<evidence type="ECO:0008006" key="3">
    <source>
        <dbReference type="Google" id="ProtNLM"/>
    </source>
</evidence>
<name>A0AAU8JI10_9CYAN</name>
<dbReference type="Gene3D" id="2.60.120.380">
    <property type="match status" value="1"/>
</dbReference>
<evidence type="ECO:0000256" key="1">
    <source>
        <dbReference type="SAM" id="SignalP"/>
    </source>
</evidence>
<dbReference type="EMBL" id="CP159837">
    <property type="protein sequence ID" value="XCM38083.1"/>
    <property type="molecule type" value="Genomic_DNA"/>
</dbReference>
<proteinExistence type="predicted"/>
<protein>
    <recommendedName>
        <fullName evidence="3">Peptidase C-terminal archaeal/bacterial domain-containing protein</fullName>
    </recommendedName>
</protein>
<keyword evidence="1" id="KW-0732">Signal</keyword>
<organism evidence="2">
    <name type="scientific">Planktothricoides raciborskii GIHE-MW2</name>
    <dbReference type="NCBI Taxonomy" id="2792601"/>
    <lineage>
        <taxon>Bacteria</taxon>
        <taxon>Bacillati</taxon>
        <taxon>Cyanobacteriota</taxon>
        <taxon>Cyanophyceae</taxon>
        <taxon>Oscillatoriophycideae</taxon>
        <taxon>Oscillatoriales</taxon>
        <taxon>Oscillatoriaceae</taxon>
        <taxon>Planktothricoides</taxon>
    </lineage>
</organism>
<dbReference type="AlphaFoldDB" id="A0AAU8JI10"/>
<accession>A0AAU8JI10</accession>
<sequence length="150" mass="16394">MQVNHTAKVTFGLLASASLLIPTVAIAGNRYEEQIRGQLMMAAMTLGLEDYQLFYDPYIDSLGANSEDRLTFTLKKGGTYAIVGVCDEDCSDIDLEIYDENGNSIAVDRGSDDYPMLQISPTGTGEFSLEVDMYSCSTSDCYYGIGVFSQ</sequence>